<dbReference type="EMBL" id="BJXA01000003">
    <property type="protein sequence ID" value="GEM36368.1"/>
    <property type="molecule type" value="Genomic_DNA"/>
</dbReference>
<dbReference type="SMART" id="SM00342">
    <property type="entry name" value="HTH_ARAC"/>
    <property type="match status" value="1"/>
</dbReference>
<dbReference type="Gene3D" id="1.10.10.60">
    <property type="entry name" value="Homeodomain-like"/>
    <property type="match status" value="1"/>
</dbReference>
<feature type="region of interest" description="Disordered" evidence="4">
    <location>
        <begin position="345"/>
        <end position="366"/>
    </location>
</feature>
<protein>
    <submittedName>
        <fullName evidence="6">AraC family transcriptional regulator</fullName>
    </submittedName>
</protein>
<dbReference type="PANTHER" id="PTHR47894">
    <property type="entry name" value="HTH-TYPE TRANSCRIPTIONAL REGULATOR GADX"/>
    <property type="match status" value="1"/>
</dbReference>
<reference evidence="6 7" key="1">
    <citation type="submission" date="2019-07" db="EMBL/GenBank/DDBJ databases">
        <title>Whole genome shotgun sequence of Nocardia ninae NBRC 108245.</title>
        <authorList>
            <person name="Hosoyama A."/>
            <person name="Uohara A."/>
            <person name="Ohji S."/>
            <person name="Ichikawa N."/>
        </authorList>
    </citation>
    <scope>NUCLEOTIDE SEQUENCE [LARGE SCALE GENOMIC DNA]</scope>
    <source>
        <strain evidence="6 7">NBRC 108245</strain>
    </source>
</reference>
<dbReference type="GO" id="GO:0000976">
    <property type="term" value="F:transcription cis-regulatory region binding"/>
    <property type="evidence" value="ECO:0007669"/>
    <property type="project" value="TreeGrafter"/>
</dbReference>
<keyword evidence="3" id="KW-0804">Transcription</keyword>
<dbReference type="InterPro" id="IPR009057">
    <property type="entry name" value="Homeodomain-like_sf"/>
</dbReference>
<evidence type="ECO:0000256" key="1">
    <source>
        <dbReference type="ARBA" id="ARBA00023015"/>
    </source>
</evidence>
<comment type="caution">
    <text evidence="6">The sequence shown here is derived from an EMBL/GenBank/DDBJ whole genome shotgun (WGS) entry which is preliminary data.</text>
</comment>
<dbReference type="InterPro" id="IPR018060">
    <property type="entry name" value="HTH_AraC"/>
</dbReference>
<accession>A0A511M8C6</accession>
<sequence>MIDFAESSGYGEFDEECEYMFDRDFRRSTDGVRVLIGLAEERGMSGADCLSGARLSPADTECTAQQELLAVRTLLARCGAEPGLGAEAGGRADIPSYSPWGLALLSSRTLRDAIDVAARYLDRASVSGRLTVEETAGSLRLRFDDSESTPDVRAFLAERILAGIKTIGSAAGRTEIAPTRVEFRHRAPTDNSRYREIFAVAPIFGADTNAMSFDGRALDQAVPATGERARNTCAQFCRDLLERHHTRTGVAGTVRELLVRNPGDIPDQIAVANELFMSPRTLSRRLNEEQTSFRALLDEVRQLLSEQLLGHTDLTTEQVAARLGYAEAASFIRAFRRWKGCPPQEFRLHGGRSPAPTRAPVPVGAR</sequence>
<keyword evidence="7" id="KW-1185">Reference proteome</keyword>
<evidence type="ECO:0000256" key="3">
    <source>
        <dbReference type="ARBA" id="ARBA00023163"/>
    </source>
</evidence>
<dbReference type="Pfam" id="PF12625">
    <property type="entry name" value="Arabinose_bd"/>
    <property type="match status" value="1"/>
</dbReference>
<evidence type="ECO:0000313" key="6">
    <source>
        <dbReference type="EMBL" id="GEM36368.1"/>
    </source>
</evidence>
<name>A0A511M8C6_9NOCA</name>
<dbReference type="PROSITE" id="PS01124">
    <property type="entry name" value="HTH_ARAC_FAMILY_2"/>
    <property type="match status" value="1"/>
</dbReference>
<dbReference type="SUPFAM" id="SSF46689">
    <property type="entry name" value="Homeodomain-like"/>
    <property type="match status" value="1"/>
</dbReference>
<evidence type="ECO:0000256" key="4">
    <source>
        <dbReference type="SAM" id="MobiDB-lite"/>
    </source>
</evidence>
<evidence type="ECO:0000313" key="7">
    <source>
        <dbReference type="Proteomes" id="UP000321424"/>
    </source>
</evidence>
<gene>
    <name evidence="6" type="ORF">NN4_08870</name>
</gene>
<dbReference type="AlphaFoldDB" id="A0A511M8C6"/>
<keyword evidence="2" id="KW-0238">DNA-binding</keyword>
<dbReference type="GO" id="GO:0003700">
    <property type="term" value="F:DNA-binding transcription factor activity"/>
    <property type="evidence" value="ECO:0007669"/>
    <property type="project" value="InterPro"/>
</dbReference>
<dbReference type="PANTHER" id="PTHR47894:SF1">
    <property type="entry name" value="HTH-TYPE TRANSCRIPTIONAL REGULATOR VQSM"/>
    <property type="match status" value="1"/>
</dbReference>
<keyword evidence="1" id="KW-0805">Transcription regulation</keyword>
<dbReference type="Pfam" id="PF12833">
    <property type="entry name" value="HTH_18"/>
    <property type="match status" value="1"/>
</dbReference>
<proteinExistence type="predicted"/>
<dbReference type="GO" id="GO:0005829">
    <property type="term" value="C:cytosol"/>
    <property type="evidence" value="ECO:0007669"/>
    <property type="project" value="TreeGrafter"/>
</dbReference>
<feature type="domain" description="HTH araC/xylS-type" evidence="5">
    <location>
        <begin position="271"/>
        <end position="349"/>
    </location>
</feature>
<evidence type="ECO:0000259" key="5">
    <source>
        <dbReference type="PROSITE" id="PS01124"/>
    </source>
</evidence>
<organism evidence="6 7">
    <name type="scientific">Nocardia ninae NBRC 108245</name>
    <dbReference type="NCBI Taxonomy" id="1210091"/>
    <lineage>
        <taxon>Bacteria</taxon>
        <taxon>Bacillati</taxon>
        <taxon>Actinomycetota</taxon>
        <taxon>Actinomycetes</taxon>
        <taxon>Mycobacteriales</taxon>
        <taxon>Nocardiaceae</taxon>
        <taxon>Nocardia</taxon>
    </lineage>
</organism>
<dbReference type="InterPro" id="IPR032687">
    <property type="entry name" value="AraC-type_N"/>
</dbReference>
<evidence type="ECO:0000256" key="2">
    <source>
        <dbReference type="ARBA" id="ARBA00023125"/>
    </source>
</evidence>
<dbReference type="Proteomes" id="UP000321424">
    <property type="component" value="Unassembled WGS sequence"/>
</dbReference>